<sequence length="120" mass="13631">MTATIFKFPYDASRRVYSRRPRASKNGTPEERAASQPDRQPGHDRKPNHKGNNPLRARFTAISRGVTLVGKVTFGRHGFDPSELHYTIRESWLQDLRDCAAHSRFITGEIEEAIKRLGGL</sequence>
<proteinExistence type="predicted"/>
<organism evidence="2 3">
    <name type="scientific">Bradyrhizobium erythrophlei</name>
    <dbReference type="NCBI Taxonomy" id="1437360"/>
    <lineage>
        <taxon>Bacteria</taxon>
        <taxon>Pseudomonadati</taxon>
        <taxon>Pseudomonadota</taxon>
        <taxon>Alphaproteobacteria</taxon>
        <taxon>Hyphomicrobiales</taxon>
        <taxon>Nitrobacteraceae</taxon>
        <taxon>Bradyrhizobium</taxon>
    </lineage>
</organism>
<accession>A0A1M5SHD8</accession>
<evidence type="ECO:0000313" key="3">
    <source>
        <dbReference type="Proteomes" id="UP000189796"/>
    </source>
</evidence>
<dbReference type="OrthoDB" id="9943669at2"/>
<dbReference type="AlphaFoldDB" id="A0A1M5SHD8"/>
<dbReference type="EMBL" id="LT670817">
    <property type="protein sequence ID" value="SHH37820.1"/>
    <property type="molecule type" value="Genomic_DNA"/>
</dbReference>
<dbReference type="RefSeq" id="WP_154072435.1">
    <property type="nucleotide sequence ID" value="NZ_LT670817.1"/>
</dbReference>
<protein>
    <submittedName>
        <fullName evidence="2">Uncharacterized protein</fullName>
    </submittedName>
</protein>
<name>A0A1M5SHD8_9BRAD</name>
<evidence type="ECO:0000256" key="1">
    <source>
        <dbReference type="SAM" id="MobiDB-lite"/>
    </source>
</evidence>
<dbReference type="Proteomes" id="UP000189796">
    <property type="component" value="Chromosome I"/>
</dbReference>
<feature type="region of interest" description="Disordered" evidence="1">
    <location>
        <begin position="17"/>
        <end position="56"/>
    </location>
</feature>
<evidence type="ECO:0000313" key="2">
    <source>
        <dbReference type="EMBL" id="SHH37820.1"/>
    </source>
</evidence>
<gene>
    <name evidence="2" type="ORF">SAMN05443248_4606</name>
</gene>
<reference evidence="2 3" key="1">
    <citation type="submission" date="2016-11" db="EMBL/GenBank/DDBJ databases">
        <authorList>
            <person name="Jaros S."/>
            <person name="Januszkiewicz K."/>
            <person name="Wedrychowicz H."/>
        </authorList>
    </citation>
    <scope>NUCLEOTIDE SEQUENCE [LARGE SCALE GENOMIC DNA]</scope>
    <source>
        <strain evidence="2 3">GAS138</strain>
    </source>
</reference>